<evidence type="ECO:0000313" key="11">
    <source>
        <dbReference type="Proteomes" id="UP000056252"/>
    </source>
</evidence>
<feature type="transmembrane region" description="Helical" evidence="8">
    <location>
        <begin position="117"/>
        <end position="139"/>
    </location>
</feature>
<dbReference type="Gene3D" id="1.10.357.140">
    <property type="entry name" value="UbiA prenyltransferase"/>
    <property type="match status" value="1"/>
</dbReference>
<keyword evidence="7 8" id="KW-0472">Membrane</keyword>
<keyword evidence="4 8" id="KW-0808">Transferase</keyword>
<dbReference type="GO" id="GO:0005886">
    <property type="term" value="C:plasma membrane"/>
    <property type="evidence" value="ECO:0007669"/>
    <property type="project" value="UniProtKB-SubCell"/>
</dbReference>
<dbReference type="NCBIfam" id="TIGR00751">
    <property type="entry name" value="menA"/>
    <property type="match status" value="1"/>
</dbReference>
<feature type="transmembrane region" description="Helical" evidence="8">
    <location>
        <begin position="222"/>
        <end position="243"/>
    </location>
</feature>
<dbReference type="HAMAP" id="MF_01937">
    <property type="entry name" value="MenA_1"/>
    <property type="match status" value="1"/>
</dbReference>
<dbReference type="InterPro" id="IPR000537">
    <property type="entry name" value="UbiA_prenyltransferase"/>
</dbReference>
<proteinExistence type="inferred from homology"/>
<comment type="similarity">
    <text evidence="8">Belongs to the MenA family. Type 1 subfamily.</text>
</comment>
<dbReference type="RefSeq" id="WP_025065435.1">
    <property type="nucleotide sequence ID" value="NZ_CP013195.1"/>
</dbReference>
<dbReference type="KEGG" id="peo:AS203_09335"/>
<dbReference type="PIRSF" id="PIRSF005355">
    <property type="entry name" value="UBIAD1"/>
    <property type="match status" value="1"/>
</dbReference>
<dbReference type="GO" id="GO:0009234">
    <property type="term" value="P:menaquinone biosynthetic process"/>
    <property type="evidence" value="ECO:0007669"/>
    <property type="project" value="UniProtKB-UniRule"/>
</dbReference>
<dbReference type="InterPro" id="IPR026046">
    <property type="entry name" value="UBIAD1"/>
</dbReference>
<feature type="transmembrane region" description="Helical" evidence="8">
    <location>
        <begin position="181"/>
        <end position="201"/>
    </location>
</feature>
<evidence type="ECO:0000256" key="8">
    <source>
        <dbReference type="HAMAP-Rule" id="MF_01937"/>
    </source>
</evidence>
<keyword evidence="6 8" id="KW-1133">Transmembrane helix</keyword>
<evidence type="ECO:0000256" key="5">
    <source>
        <dbReference type="ARBA" id="ARBA00022692"/>
    </source>
</evidence>
<comment type="catalytic activity">
    <reaction evidence="8">
        <text>an all-trans-polyprenyl diphosphate + 1,4-dihydroxy-2-naphthoate + H(+) = a 2-demethylmenaquinol + CO2 + diphosphate</text>
        <dbReference type="Rhea" id="RHEA:26478"/>
        <dbReference type="Rhea" id="RHEA-COMP:9563"/>
        <dbReference type="Rhea" id="RHEA-COMP:9564"/>
        <dbReference type="ChEBI" id="CHEBI:11173"/>
        <dbReference type="ChEBI" id="CHEBI:15378"/>
        <dbReference type="ChEBI" id="CHEBI:16526"/>
        <dbReference type="ChEBI" id="CHEBI:33019"/>
        <dbReference type="ChEBI" id="CHEBI:55437"/>
        <dbReference type="ChEBI" id="CHEBI:58914"/>
        <dbReference type="EC" id="2.5.1.74"/>
    </reaction>
</comment>
<comment type="pathway">
    <text evidence="8">Quinol/quinone metabolism; menaquinone biosynthesis; menaquinol from 1,4-dihydroxy-2-naphthoate: step 1/2.</text>
</comment>
<dbReference type="AlphaFoldDB" id="A0A0S2KNT5"/>
<dbReference type="GO" id="GO:0046428">
    <property type="term" value="F:1,4-dihydroxy-2-naphthoate polyprenyltransferase activity"/>
    <property type="evidence" value="ECO:0007669"/>
    <property type="project" value="UniProtKB-UniRule"/>
</dbReference>
<keyword evidence="2 8" id="KW-0474">Menaquinone biosynthesis</keyword>
<evidence type="ECO:0000256" key="2">
    <source>
        <dbReference type="ARBA" id="ARBA00022428"/>
    </source>
</evidence>
<feature type="transmembrane region" description="Helical" evidence="8">
    <location>
        <begin position="151"/>
        <end position="169"/>
    </location>
</feature>
<dbReference type="InterPro" id="IPR004657">
    <property type="entry name" value="MenA"/>
</dbReference>
<dbReference type="CDD" id="cd13962">
    <property type="entry name" value="PT_UbiA_UBIAD1"/>
    <property type="match status" value="1"/>
</dbReference>
<dbReference type="STRING" id="76123.AS203_09335"/>
<comment type="function">
    <text evidence="8">Conversion of 1,4-dihydroxy-2-naphthoate (DHNA) to demethylmenaquinone (DMK).</text>
</comment>
<name>A0A0S2KNT5_9BACT</name>
<evidence type="ECO:0000256" key="3">
    <source>
        <dbReference type="ARBA" id="ARBA00022475"/>
    </source>
</evidence>
<gene>
    <name evidence="8" type="primary">menA</name>
    <name evidence="10" type="ORF">AS203_09335</name>
</gene>
<dbReference type="OrthoDB" id="9767568at2"/>
<organism evidence="10 11">
    <name type="scientific">Hoylesella enoeca</name>
    <dbReference type="NCBI Taxonomy" id="76123"/>
    <lineage>
        <taxon>Bacteria</taxon>
        <taxon>Pseudomonadati</taxon>
        <taxon>Bacteroidota</taxon>
        <taxon>Bacteroidia</taxon>
        <taxon>Bacteroidales</taxon>
        <taxon>Prevotellaceae</taxon>
        <taxon>Hoylesella</taxon>
    </lineage>
</organism>
<evidence type="ECO:0000256" key="1">
    <source>
        <dbReference type="ARBA" id="ARBA00004141"/>
    </source>
</evidence>
<dbReference type="UniPathway" id="UPA00079">
    <property type="reaction ID" value="UER00168"/>
</dbReference>
<protein>
    <recommendedName>
        <fullName evidence="8 9">1,4-dihydroxy-2-naphthoate octaprenyltransferase</fullName>
        <shortName evidence="8">DHNA-octaprenyltransferase</shortName>
        <ecNumber evidence="8 9">2.5.1.74</ecNumber>
    </recommendedName>
</protein>
<evidence type="ECO:0000256" key="4">
    <source>
        <dbReference type="ARBA" id="ARBA00022679"/>
    </source>
</evidence>
<dbReference type="EMBL" id="CP013195">
    <property type="protein sequence ID" value="ALO49952.1"/>
    <property type="molecule type" value="Genomic_DNA"/>
</dbReference>
<feature type="transmembrane region" description="Helical" evidence="8">
    <location>
        <begin position="22"/>
        <end position="38"/>
    </location>
</feature>
<evidence type="ECO:0000256" key="7">
    <source>
        <dbReference type="ARBA" id="ARBA00023136"/>
    </source>
</evidence>
<dbReference type="GO" id="GO:0042371">
    <property type="term" value="P:vitamin K biosynthetic process"/>
    <property type="evidence" value="ECO:0007669"/>
    <property type="project" value="TreeGrafter"/>
</dbReference>
<dbReference type="Pfam" id="PF01040">
    <property type="entry name" value="UbiA"/>
    <property type="match status" value="1"/>
</dbReference>
<dbReference type="Proteomes" id="UP000056252">
    <property type="component" value="Chromosome"/>
</dbReference>
<dbReference type="PANTHER" id="PTHR13929">
    <property type="entry name" value="1,4-DIHYDROXY-2-NAPHTHOATE OCTAPRENYLTRANSFERASE"/>
    <property type="match status" value="1"/>
</dbReference>
<feature type="transmembrane region" description="Helical" evidence="8">
    <location>
        <begin position="50"/>
        <end position="67"/>
    </location>
</feature>
<dbReference type="EC" id="2.5.1.74" evidence="8 9"/>
<evidence type="ECO:0000256" key="6">
    <source>
        <dbReference type="ARBA" id="ARBA00022989"/>
    </source>
</evidence>
<keyword evidence="3 8" id="KW-1003">Cell membrane</keyword>
<keyword evidence="5 8" id="KW-0812">Transmembrane</keyword>
<sequence>MDEHAVQTNSAKAWVLASRPKTLTGAAVPVMIGTALALRDAAWQINRMPAVLCFLFAFIMQIDANFINDYFDFIRHDDDENRLGPKRACAQGWITTAAMRRGIAIVTVLACMVGAPLIVWGGLEMIICGALCVVFCFLYTTHLSRMAMGDVLVLLFFGILPVVLTYYLEMPAGEQHVTCEVFVASIACGTVVDALLVVNNYRDLENDRRVGKRTLAVVLGPAQTRLLYLGLGITACLLGLVFISSGSLWASLLPMVYLWLHVGTYRKLVQINQGRALNRVLGDTARNIFLYGLLVAVGLLL</sequence>
<reference evidence="11" key="1">
    <citation type="submission" date="2015-11" db="EMBL/GenBank/DDBJ databases">
        <authorList>
            <person name="Holder M.E."/>
            <person name="Ajami N.J."/>
            <person name="Petrosino J.F."/>
        </authorList>
    </citation>
    <scope>NUCLEOTIDE SEQUENCE [LARGE SCALE GENOMIC DNA]</scope>
    <source>
        <strain evidence="11">F0113</strain>
    </source>
</reference>
<dbReference type="PANTHER" id="PTHR13929:SF0">
    <property type="entry name" value="UBIA PRENYLTRANSFERASE DOMAIN-CONTAINING PROTEIN 1"/>
    <property type="match status" value="1"/>
</dbReference>
<dbReference type="InterPro" id="IPR044878">
    <property type="entry name" value="UbiA_sf"/>
</dbReference>
<evidence type="ECO:0000256" key="9">
    <source>
        <dbReference type="NCBIfam" id="TIGR00751"/>
    </source>
</evidence>
<evidence type="ECO:0000313" key="10">
    <source>
        <dbReference type="EMBL" id="ALO49952.1"/>
    </source>
</evidence>
<accession>A0A0S2KNT5</accession>
<comment type="subcellular location">
    <subcellularLocation>
        <location evidence="8">Cell membrane</location>
        <topology evidence="8">Multi-pass membrane protein</topology>
    </subcellularLocation>
    <subcellularLocation>
        <location evidence="1">Membrane</location>
        <topology evidence="1">Multi-pass membrane protein</topology>
    </subcellularLocation>
</comment>
<dbReference type="eggNOG" id="COG1575">
    <property type="taxonomic scope" value="Bacteria"/>
</dbReference>
<keyword evidence="11" id="KW-1185">Reference proteome</keyword>